<dbReference type="Pfam" id="PF02687">
    <property type="entry name" value="FtsX"/>
    <property type="match status" value="2"/>
</dbReference>
<feature type="transmembrane region" description="Helical" evidence="7">
    <location>
        <begin position="337"/>
        <end position="360"/>
    </location>
</feature>
<dbReference type="Proteomes" id="UP001499938">
    <property type="component" value="Unassembled WGS sequence"/>
</dbReference>
<evidence type="ECO:0000313" key="10">
    <source>
        <dbReference type="Proteomes" id="UP001499938"/>
    </source>
</evidence>
<feature type="transmembrane region" description="Helical" evidence="7">
    <location>
        <begin position="778"/>
        <end position="797"/>
    </location>
</feature>
<proteinExistence type="inferred from homology"/>
<name>A0ABN2LHR4_9MICO</name>
<evidence type="ECO:0000313" key="9">
    <source>
        <dbReference type="EMBL" id="GAA1788770.1"/>
    </source>
</evidence>
<keyword evidence="10" id="KW-1185">Reference proteome</keyword>
<evidence type="ECO:0000256" key="4">
    <source>
        <dbReference type="ARBA" id="ARBA00022989"/>
    </source>
</evidence>
<feature type="transmembrane region" description="Helical" evidence="7">
    <location>
        <begin position="732"/>
        <end position="758"/>
    </location>
</feature>
<keyword evidence="3 7" id="KW-0812">Transmembrane</keyword>
<gene>
    <name evidence="9" type="ORF">GCM10009811_12100</name>
</gene>
<dbReference type="PANTHER" id="PTHR30572">
    <property type="entry name" value="MEMBRANE COMPONENT OF TRANSPORTER-RELATED"/>
    <property type="match status" value="1"/>
</dbReference>
<dbReference type="InterPro" id="IPR050250">
    <property type="entry name" value="Macrolide_Exporter_MacB"/>
</dbReference>
<comment type="caution">
    <text evidence="9">The sequence shown here is derived from an EMBL/GenBank/DDBJ whole genome shotgun (WGS) entry which is preliminary data.</text>
</comment>
<feature type="transmembrane region" description="Helical" evidence="7">
    <location>
        <begin position="426"/>
        <end position="449"/>
    </location>
</feature>
<evidence type="ECO:0000256" key="3">
    <source>
        <dbReference type="ARBA" id="ARBA00022692"/>
    </source>
</evidence>
<feature type="domain" description="ABC3 transporter permease C-terminal" evidence="8">
    <location>
        <begin position="690"/>
        <end position="807"/>
    </location>
</feature>
<comment type="similarity">
    <text evidence="6">Belongs to the ABC-4 integral membrane protein family.</text>
</comment>
<feature type="transmembrane region" description="Helical" evidence="7">
    <location>
        <begin position="470"/>
        <end position="492"/>
    </location>
</feature>
<reference evidence="9 10" key="1">
    <citation type="journal article" date="2019" name="Int. J. Syst. Evol. Microbiol.">
        <title>The Global Catalogue of Microorganisms (GCM) 10K type strain sequencing project: providing services to taxonomists for standard genome sequencing and annotation.</title>
        <authorList>
            <consortium name="The Broad Institute Genomics Platform"/>
            <consortium name="The Broad Institute Genome Sequencing Center for Infectious Disease"/>
            <person name="Wu L."/>
            <person name="Ma J."/>
        </authorList>
    </citation>
    <scope>NUCLEOTIDE SEQUENCE [LARGE SCALE GENOMIC DNA]</scope>
    <source>
        <strain evidence="9 10">JCM 15592</strain>
    </source>
</reference>
<evidence type="ECO:0000256" key="2">
    <source>
        <dbReference type="ARBA" id="ARBA00022475"/>
    </source>
</evidence>
<dbReference type="PANTHER" id="PTHR30572:SF4">
    <property type="entry name" value="ABC TRANSPORTER PERMEASE YTRF"/>
    <property type="match status" value="1"/>
</dbReference>
<evidence type="ECO:0000256" key="1">
    <source>
        <dbReference type="ARBA" id="ARBA00004651"/>
    </source>
</evidence>
<feature type="transmembrane region" description="Helical" evidence="7">
    <location>
        <begin position="16"/>
        <end position="40"/>
    </location>
</feature>
<feature type="transmembrane region" description="Helical" evidence="7">
    <location>
        <begin position="682"/>
        <end position="711"/>
    </location>
</feature>
<dbReference type="EMBL" id="BAAAPO010000021">
    <property type="protein sequence ID" value="GAA1788770.1"/>
    <property type="molecule type" value="Genomic_DNA"/>
</dbReference>
<evidence type="ECO:0000259" key="8">
    <source>
        <dbReference type="Pfam" id="PF02687"/>
    </source>
</evidence>
<accession>A0ABN2LHR4</accession>
<dbReference type="RefSeq" id="WP_344082535.1">
    <property type="nucleotide sequence ID" value="NZ_BAAAPO010000021.1"/>
</dbReference>
<feature type="transmembrane region" description="Helical" evidence="7">
    <location>
        <begin position="396"/>
        <end position="420"/>
    </location>
</feature>
<evidence type="ECO:0000256" key="5">
    <source>
        <dbReference type="ARBA" id="ARBA00023136"/>
    </source>
</evidence>
<dbReference type="InterPro" id="IPR003838">
    <property type="entry name" value="ABC3_permease_C"/>
</dbReference>
<organism evidence="9 10">
    <name type="scientific">Nostocoides veronense</name>
    <dbReference type="NCBI Taxonomy" id="330836"/>
    <lineage>
        <taxon>Bacteria</taxon>
        <taxon>Bacillati</taxon>
        <taxon>Actinomycetota</taxon>
        <taxon>Actinomycetes</taxon>
        <taxon>Micrococcales</taxon>
        <taxon>Intrasporangiaceae</taxon>
        <taxon>Nostocoides</taxon>
    </lineage>
</organism>
<feature type="transmembrane region" description="Helical" evidence="7">
    <location>
        <begin position="292"/>
        <end position="325"/>
    </location>
</feature>
<keyword evidence="2" id="KW-1003">Cell membrane</keyword>
<keyword evidence="4 7" id="KW-1133">Transmembrane helix</keyword>
<sequence>MLDLATATLRTQTQRFVAPIVAIALGVAFVAASLVLGGTLSRGVAASVSNDIGSYAAVLTSSGGSPSLPASVAARAKRVPGVTEVTSTRMEPAMARTGATERYILLTTPPATGSAARVTEGRLPRTDAEVAVSLSAQARTGARLGGHLGIAPLEADSAREVRIVGLVDAGADAQYAGSMPAVFATGSGVARLSGHDVLTAVFVTSSDSGVVERLATTFGDTVRVETGSAYAARLVRQVTGGTDFISAILLGFATIALFASALVIGNTYAILSSRRMRESALLRCIGSTRGDLLRANVIEAAVIGLIGSAVGVALGVALAAIAVALAGDNQAIPMAGLAVSPAAIVVPLVTGVVVTVLACLRPAWRATRVAPVAALRPDLPVSASSRAGRLRIASGFLLIAVGVALIVIAAIGPSLIAGLAGGTLSFLGVLMAASVIVPALLAAIGRLVARPFGVPGELAVENAIRNPGRAAATTSALLVGVTLISTLVVGSATTLRSITHLLDEEYPIDIAVARQEGALPAATVDALMSMADVALAAPLRTVTLRLPGIDPLRASEITDTARSVSRSPGDLARPAAGDVAVSSSFATRHRLRDGQRLPARAGDPSLTVRIAPTLGYDALVAPETVDAVDPGAGVGSVWLRLRAGAQAGDANDRVQATVRDLSGAEVVSGVSGRDRITRVLDIMVLVASALLGVAVLIALVGIGNTLSLSVIERTRENGLLRALGLTARQLRGTLAVEAVLIAVVGALLGVGLGTAYGISGAYALMGTDVHVVPAVPVTRLAVILMVALVAGLLASVLPARQAAKVPPSAALAAD</sequence>
<feature type="transmembrane region" description="Helical" evidence="7">
    <location>
        <begin position="244"/>
        <end position="271"/>
    </location>
</feature>
<keyword evidence="5 7" id="KW-0472">Membrane</keyword>
<protein>
    <submittedName>
        <fullName evidence="9">FtsX-like permease family protein</fullName>
    </submittedName>
</protein>
<comment type="subcellular location">
    <subcellularLocation>
        <location evidence="1">Cell membrane</location>
        <topology evidence="1">Multi-pass membrane protein</topology>
    </subcellularLocation>
</comment>
<feature type="domain" description="ABC3 transporter permease C-terminal" evidence="8">
    <location>
        <begin position="252"/>
        <end position="369"/>
    </location>
</feature>
<evidence type="ECO:0000256" key="7">
    <source>
        <dbReference type="SAM" id="Phobius"/>
    </source>
</evidence>
<evidence type="ECO:0000256" key="6">
    <source>
        <dbReference type="ARBA" id="ARBA00038076"/>
    </source>
</evidence>